<dbReference type="RefSeq" id="YP_009429426.1">
    <property type="nucleotide sequence ID" value="NC_035951.1"/>
</dbReference>
<protein>
    <recommendedName>
        <fullName evidence="3">NADH-ubiquinone oxidoreductase chain 4L</fullName>
    </recommendedName>
    <alternativeName>
        <fullName evidence="9">NADH dehydrogenase subunit 4L</fullName>
    </alternativeName>
</protein>
<dbReference type="EMBL" id="KY985236">
    <property type="protein sequence ID" value="ASW34555.1"/>
    <property type="molecule type" value="Genomic_DNA"/>
</dbReference>
<keyword evidence="4 11" id="KW-0812">Transmembrane</keyword>
<evidence type="ECO:0000256" key="2">
    <source>
        <dbReference type="ARBA" id="ARBA00010519"/>
    </source>
</evidence>
<accession>A0A343J8H9</accession>
<dbReference type="GO" id="GO:0016020">
    <property type="term" value="C:membrane"/>
    <property type="evidence" value="ECO:0007669"/>
    <property type="project" value="UniProtKB-SubCell"/>
</dbReference>
<evidence type="ECO:0000256" key="4">
    <source>
        <dbReference type="ARBA" id="ARBA00022692"/>
    </source>
</evidence>
<evidence type="ECO:0000313" key="12">
    <source>
        <dbReference type="EMBL" id="ASW34555.1"/>
    </source>
</evidence>
<geneLocation type="mitochondrion" evidence="12"/>
<dbReference type="AlphaFoldDB" id="A0A343J8H9"/>
<keyword evidence="6 11" id="KW-1133">Transmembrane helix</keyword>
<feature type="transmembrane region" description="Helical" evidence="11">
    <location>
        <begin position="6"/>
        <end position="23"/>
    </location>
</feature>
<organism evidence="12">
    <name type="scientific">Xenograpsus ngatama</name>
    <dbReference type="NCBI Taxonomy" id="571435"/>
    <lineage>
        <taxon>Eukaryota</taxon>
        <taxon>Metazoa</taxon>
        <taxon>Ecdysozoa</taxon>
        <taxon>Arthropoda</taxon>
        <taxon>Crustacea</taxon>
        <taxon>Multicrustacea</taxon>
        <taxon>Malacostraca</taxon>
        <taxon>Eumalacostraca</taxon>
        <taxon>Eucarida</taxon>
        <taxon>Decapoda</taxon>
        <taxon>Pleocyemata</taxon>
        <taxon>Brachyura</taxon>
        <taxon>Eubrachyura</taxon>
        <taxon>Grapsoidea</taxon>
        <taxon>Xenograpsidae</taxon>
        <taxon>Xenograpsus</taxon>
    </lineage>
</organism>
<evidence type="ECO:0000256" key="1">
    <source>
        <dbReference type="ARBA" id="ARBA00004141"/>
    </source>
</evidence>
<evidence type="ECO:0000256" key="9">
    <source>
        <dbReference type="ARBA" id="ARBA00031586"/>
    </source>
</evidence>
<evidence type="ECO:0000256" key="11">
    <source>
        <dbReference type="SAM" id="Phobius"/>
    </source>
</evidence>
<comment type="subcellular location">
    <subcellularLocation>
        <location evidence="1">Membrane</location>
        <topology evidence="1">Multi-pass membrane protein</topology>
    </subcellularLocation>
</comment>
<keyword evidence="7" id="KW-0520">NAD</keyword>
<evidence type="ECO:0000256" key="7">
    <source>
        <dbReference type="ARBA" id="ARBA00023027"/>
    </source>
</evidence>
<dbReference type="GeneID" id="34570049"/>
<comment type="catalytic activity">
    <reaction evidence="10">
        <text>a ubiquinone + NADH + 5 H(+)(in) = a ubiquinol + NAD(+) + 4 H(+)(out)</text>
        <dbReference type="Rhea" id="RHEA:29091"/>
        <dbReference type="Rhea" id="RHEA-COMP:9565"/>
        <dbReference type="Rhea" id="RHEA-COMP:9566"/>
        <dbReference type="ChEBI" id="CHEBI:15378"/>
        <dbReference type="ChEBI" id="CHEBI:16389"/>
        <dbReference type="ChEBI" id="CHEBI:17976"/>
        <dbReference type="ChEBI" id="CHEBI:57540"/>
        <dbReference type="ChEBI" id="CHEBI:57945"/>
        <dbReference type="EC" id="7.1.1.2"/>
    </reaction>
</comment>
<evidence type="ECO:0000256" key="8">
    <source>
        <dbReference type="ARBA" id="ARBA00023136"/>
    </source>
</evidence>
<dbReference type="Gene3D" id="1.10.287.3510">
    <property type="match status" value="1"/>
</dbReference>
<keyword evidence="5" id="KW-1278">Translocase</keyword>
<feature type="transmembrane region" description="Helical" evidence="11">
    <location>
        <begin position="30"/>
        <end position="48"/>
    </location>
</feature>
<proteinExistence type="inferred from homology"/>
<evidence type="ECO:0000256" key="5">
    <source>
        <dbReference type="ARBA" id="ARBA00022967"/>
    </source>
</evidence>
<evidence type="ECO:0000256" key="6">
    <source>
        <dbReference type="ARBA" id="ARBA00022989"/>
    </source>
</evidence>
<comment type="similarity">
    <text evidence="2">Belongs to the complex I subunit 4L family.</text>
</comment>
<dbReference type="GO" id="GO:0008137">
    <property type="term" value="F:NADH dehydrogenase (ubiquinone) activity"/>
    <property type="evidence" value="ECO:0007669"/>
    <property type="project" value="UniProtKB-EC"/>
</dbReference>
<keyword evidence="12" id="KW-0496">Mitochondrion</keyword>
<feature type="transmembrane region" description="Helical" evidence="11">
    <location>
        <begin position="60"/>
        <end position="84"/>
    </location>
</feature>
<gene>
    <name evidence="12" type="primary">ND4L</name>
</gene>
<dbReference type="Pfam" id="PF00420">
    <property type="entry name" value="Oxidored_q2"/>
    <property type="match status" value="1"/>
</dbReference>
<sequence>MMNFSILSIIGASFMIFSGLWSFVSYHKHLLNTLLSLEFMMLGIFWLMSVQSLGIGSEIYLGLFFLTLVVCEGVLGLSLLIYIVRSHGNDYFKSFNVLEC</sequence>
<reference evidence="12" key="1">
    <citation type="submission" date="2017-04" db="EMBL/GenBank/DDBJ databases">
        <title>Complete mitochondrial genome of hydrothermal crab, Xenograpsus ngatama (Crustacea: Decapoda: Xenograpsidae) from hydrothermal vent of the Kermadec Ridge submarine volcanoes.</title>
        <authorList>
            <person name="Wu G.-C."/>
            <person name="Chang C.-H."/>
            <person name="Chou C.-F."/>
            <person name="Li H.-W."/>
            <person name="Chang C.-F."/>
        </authorList>
    </citation>
    <scope>NUCLEOTIDE SEQUENCE</scope>
</reference>
<keyword evidence="8 11" id="KW-0472">Membrane</keyword>
<dbReference type="CTD" id="4539"/>
<dbReference type="InterPro" id="IPR039428">
    <property type="entry name" value="NUOK/Mnh_C1-like"/>
</dbReference>
<evidence type="ECO:0000256" key="3">
    <source>
        <dbReference type="ARBA" id="ARBA00016612"/>
    </source>
</evidence>
<evidence type="ECO:0000256" key="10">
    <source>
        <dbReference type="ARBA" id="ARBA00049551"/>
    </source>
</evidence>
<name>A0A343J8H9_9EUCA</name>